<keyword evidence="3" id="KW-1185">Reference proteome</keyword>
<feature type="signal peptide" evidence="1">
    <location>
        <begin position="1"/>
        <end position="18"/>
    </location>
</feature>
<dbReference type="Pfam" id="PF13715">
    <property type="entry name" value="CarbopepD_reg_2"/>
    <property type="match status" value="1"/>
</dbReference>
<accession>A0ABW7N475</accession>
<dbReference type="InterPro" id="IPR043741">
    <property type="entry name" value="DUF5686"/>
</dbReference>
<dbReference type="Gene3D" id="2.60.40.1120">
    <property type="entry name" value="Carboxypeptidase-like, regulatory domain"/>
    <property type="match status" value="1"/>
</dbReference>
<sequence>MKKFLFTVFSLFSLVAFAQTTTVSGKVIESATGTPIPFANVIFTGTQDGTITDFEGNFIAKTNQKVDSIEVRYIGFIMRAKPLERGRDQIINFQMDEDVKTLGEVVVYAGENPAWPIMRNIIRNKDLNDKRSLSAYQYESYTKVEFDVDNISDRFRNRKIVKKITNVLDSIEQIAGEDGMPILPVFISEAISDFYYKRDPKFKHENIIKTKVSGVGITDGTLTSQVIGSTFQEYNFYQNWLNIVTKEFVSPITDGWRLYYEVYLEDSAYINDQFCYRIDFYPKREQDLAFTGTMWITKEEYALKRIDASVPKAANLNYIEKIKIQQDLIKTSAGPWLPEKTRVVVDVSQVTKETAGMLAKFYVSTKDHIVNQPKPNSFYLNPVVMEETVRDYDEQYWAENRHDSLSPTEINVFSMIDSMKRIPVVKTYMDLAKFAVNGYYKVGAMDVGPYSTFLGNNNIEGVRVGFGGRTTIDLSRKWTFGGHVGYGFDDERIKYRFYADRILDRQPWTNIKYEQQREVEQVWLLNEQIEPNSLFYSLSRFGTLTQPFLINKYRLSLFRQLSAGFGATFAMKHESFDPFFDFQYYRSPGDTETSSMYKVSEASVSMRYAKDELFVINDNERLSLGTVRWPAFNLDYTYGFKGVLGSDFNYHKMKLSAEKDQKMGILGVSKIKLTGGYIVGDLPYTLLYNTIGNETFFYVDFAYNLMDYFEFSTDKYIEFRYRHSFEGFILNTIPLMKKLKWRLIGSANMLYGDISDRNLAMTKNKMVDGVEVLPFHQMDNRPYVELGYGVENIFKVFSVEAFHRLTYLDRQDVRKFGLKFNIQLIL</sequence>
<feature type="chain" id="PRO_5047031650" evidence="1">
    <location>
        <begin position="19"/>
        <end position="826"/>
    </location>
</feature>
<dbReference type="SUPFAM" id="SSF49464">
    <property type="entry name" value="Carboxypeptidase regulatory domain-like"/>
    <property type="match status" value="1"/>
</dbReference>
<dbReference type="EMBL" id="JBIPKE010000011">
    <property type="protein sequence ID" value="MFH6982358.1"/>
    <property type="molecule type" value="Genomic_DNA"/>
</dbReference>
<dbReference type="RefSeq" id="WP_395416090.1">
    <property type="nucleotide sequence ID" value="NZ_JBIPKE010000011.1"/>
</dbReference>
<organism evidence="2 3">
    <name type="scientific">Marinoscillum luteum</name>
    <dbReference type="NCBI Taxonomy" id="861051"/>
    <lineage>
        <taxon>Bacteria</taxon>
        <taxon>Pseudomonadati</taxon>
        <taxon>Bacteroidota</taxon>
        <taxon>Cytophagia</taxon>
        <taxon>Cytophagales</taxon>
        <taxon>Reichenbachiellaceae</taxon>
        <taxon>Marinoscillum</taxon>
    </lineage>
</organism>
<protein>
    <submittedName>
        <fullName evidence="2">DUF5686 family protein</fullName>
    </submittedName>
</protein>
<gene>
    <name evidence="2" type="ORF">ACHKAR_02860</name>
</gene>
<proteinExistence type="predicted"/>
<keyword evidence="1" id="KW-0732">Signal</keyword>
<dbReference type="InterPro" id="IPR008969">
    <property type="entry name" value="CarboxyPept-like_regulatory"/>
</dbReference>
<name>A0ABW7N475_9BACT</name>
<evidence type="ECO:0000313" key="3">
    <source>
        <dbReference type="Proteomes" id="UP001610063"/>
    </source>
</evidence>
<evidence type="ECO:0000256" key="1">
    <source>
        <dbReference type="SAM" id="SignalP"/>
    </source>
</evidence>
<dbReference type="Proteomes" id="UP001610063">
    <property type="component" value="Unassembled WGS sequence"/>
</dbReference>
<comment type="caution">
    <text evidence="2">The sequence shown here is derived from an EMBL/GenBank/DDBJ whole genome shotgun (WGS) entry which is preliminary data.</text>
</comment>
<evidence type="ECO:0000313" key="2">
    <source>
        <dbReference type="EMBL" id="MFH6982358.1"/>
    </source>
</evidence>
<dbReference type="Pfam" id="PF18939">
    <property type="entry name" value="DUF5686"/>
    <property type="match status" value="1"/>
</dbReference>
<reference evidence="2 3" key="1">
    <citation type="journal article" date="2013" name="Int. J. Syst. Evol. Microbiol.">
        <title>Marinoscillum luteum sp. nov., isolated from marine sediment.</title>
        <authorList>
            <person name="Cha I.T."/>
            <person name="Park S.J."/>
            <person name="Kim S.J."/>
            <person name="Kim J.G."/>
            <person name="Jung M.Y."/>
            <person name="Shin K.S."/>
            <person name="Kwon K.K."/>
            <person name="Yang S.H."/>
            <person name="Seo Y.S."/>
            <person name="Rhee S.K."/>
        </authorList>
    </citation>
    <scope>NUCLEOTIDE SEQUENCE [LARGE SCALE GENOMIC DNA]</scope>
    <source>
        <strain evidence="2 3">KCTC 23939</strain>
    </source>
</reference>